<keyword evidence="4" id="KW-1185">Reference proteome</keyword>
<feature type="region of interest" description="Disordered" evidence="1">
    <location>
        <begin position="81"/>
        <end position="221"/>
    </location>
</feature>
<sequence length="524" mass="55813">MAKGKSANPMDAYRKAQRKKELKKNKAERAKARDFSLVKKDTRDIEDEIAKLESASELPVSERARLADLKAELEKINKKKEEYVQEHPEHRKLVFKSRRPAESRDEMKAESTTPKKRNLFKKNGLPRHPERSIYYDPIMNPYGVPPPGMPYVERALLPHEVDSEAEPESDDEIVMPEGPPPAEEDSDEDIPMPEGPPPPKPGEQQASPLSTGPVTVMSPSLPAGVPIPPLAPLAPIPLLPPLPPGSPPTSTGVPVIPPPPPGMPFMSPIPGITMPPPPPLPGFPNMVSPPPPPPGFLTMASSPPPPPPGFPVMAGTIPGVPPPPTGFPPFPPSHFQPPLPPPPPGFYPRKGNAGAIQDPLSSIPHQTFQAHRAAQGAGQTTLPRNPSLPQKPVSGGVRLSTAGSPPAPAASAVISAEPELRDFKKESTAFVPAALKRKRVGTGSKVNAAPTVGLAEDHDGDAGPAPAARPDLLSTLQDKFGPPPPKKAKGEVERTKTSAVKPKDDYDKFLEEMGDVLGPSKATS</sequence>
<feature type="compositionally biased region" description="Basic and acidic residues" evidence="1">
    <location>
        <begin position="81"/>
        <end position="92"/>
    </location>
</feature>
<dbReference type="AlphaFoldDB" id="A0A4Q9Q657"/>
<dbReference type="GO" id="GO:0006396">
    <property type="term" value="P:RNA processing"/>
    <property type="evidence" value="ECO:0007669"/>
    <property type="project" value="InterPro"/>
</dbReference>
<feature type="compositionally biased region" description="Low complexity" evidence="1">
    <location>
        <begin position="400"/>
        <end position="413"/>
    </location>
</feature>
<dbReference type="Pfam" id="PF12622">
    <property type="entry name" value="NpwBP"/>
    <property type="match status" value="1"/>
</dbReference>
<feature type="region of interest" description="Disordered" evidence="1">
    <location>
        <begin position="264"/>
        <end position="413"/>
    </location>
</feature>
<accession>A0A4Q9Q657</accession>
<dbReference type="Proteomes" id="UP000292082">
    <property type="component" value="Unassembled WGS sequence"/>
</dbReference>
<feature type="region of interest" description="Disordered" evidence="1">
    <location>
        <begin position="450"/>
        <end position="507"/>
    </location>
</feature>
<feature type="compositionally biased region" description="Basic and acidic residues" evidence="1">
    <location>
        <begin position="488"/>
        <end position="507"/>
    </location>
</feature>
<feature type="compositionally biased region" description="Basic and acidic residues" evidence="1">
    <location>
        <begin position="99"/>
        <end position="109"/>
    </location>
</feature>
<proteinExistence type="predicted"/>
<feature type="compositionally biased region" description="Acidic residues" evidence="1">
    <location>
        <begin position="163"/>
        <end position="174"/>
    </location>
</feature>
<feature type="region of interest" description="Disordered" evidence="1">
    <location>
        <begin position="1"/>
        <end position="32"/>
    </location>
</feature>
<feature type="compositionally biased region" description="Pro residues" evidence="1">
    <location>
        <begin position="273"/>
        <end position="295"/>
    </location>
</feature>
<feature type="compositionally biased region" description="Polar residues" evidence="1">
    <location>
        <begin position="359"/>
        <end position="369"/>
    </location>
</feature>
<feature type="compositionally biased region" description="Polar residues" evidence="1">
    <location>
        <begin position="204"/>
        <end position="213"/>
    </location>
</feature>
<feature type="compositionally biased region" description="Polar residues" evidence="1">
    <location>
        <begin position="377"/>
        <end position="388"/>
    </location>
</feature>
<name>A0A4Q9Q657_9APHY</name>
<evidence type="ECO:0000313" key="4">
    <source>
        <dbReference type="Proteomes" id="UP000292082"/>
    </source>
</evidence>
<organism evidence="3 4">
    <name type="scientific">Dichomitus squalens</name>
    <dbReference type="NCBI Taxonomy" id="114155"/>
    <lineage>
        <taxon>Eukaryota</taxon>
        <taxon>Fungi</taxon>
        <taxon>Dikarya</taxon>
        <taxon>Basidiomycota</taxon>
        <taxon>Agaricomycotina</taxon>
        <taxon>Agaricomycetes</taxon>
        <taxon>Polyporales</taxon>
        <taxon>Polyporaceae</taxon>
        <taxon>Dichomitus</taxon>
    </lineage>
</organism>
<feature type="compositionally biased region" description="Pro residues" evidence="1">
    <location>
        <begin position="319"/>
        <end position="346"/>
    </location>
</feature>
<feature type="compositionally biased region" description="Acidic residues" evidence="1">
    <location>
        <begin position="182"/>
        <end position="191"/>
    </location>
</feature>
<protein>
    <submittedName>
        <fullName evidence="3">WW domain binding protein 11-domain-containing protein</fullName>
    </submittedName>
</protein>
<gene>
    <name evidence="3" type="ORF">BD310DRAFT_919560</name>
</gene>
<reference evidence="3 4" key="1">
    <citation type="submission" date="2019-01" db="EMBL/GenBank/DDBJ databases">
        <title>Draft genome sequences of three monokaryotic isolates of the white-rot basidiomycete fungus Dichomitus squalens.</title>
        <authorList>
            <consortium name="DOE Joint Genome Institute"/>
            <person name="Lopez S.C."/>
            <person name="Andreopoulos B."/>
            <person name="Pangilinan J."/>
            <person name="Lipzen A."/>
            <person name="Riley R."/>
            <person name="Ahrendt S."/>
            <person name="Ng V."/>
            <person name="Barry K."/>
            <person name="Daum C."/>
            <person name="Grigoriev I.V."/>
            <person name="Hilden K.S."/>
            <person name="Makela M.R."/>
            <person name="de Vries R.P."/>
        </authorList>
    </citation>
    <scope>NUCLEOTIDE SEQUENCE [LARGE SCALE GENOMIC DNA]</scope>
    <source>
        <strain evidence="3 4">CBS 464.89</strain>
    </source>
</reference>
<feature type="domain" description="Wbp11/ELF5/Saf1 N-terminal" evidence="2">
    <location>
        <begin position="4"/>
        <end position="78"/>
    </location>
</feature>
<dbReference type="Pfam" id="PF09429">
    <property type="entry name" value="Wbp11"/>
    <property type="match status" value="1"/>
</dbReference>
<dbReference type="InterPro" id="IPR019007">
    <property type="entry name" value="Wbp11/ELF5/Saf1_N"/>
</dbReference>
<dbReference type="STRING" id="114155.A0A4Q9Q657"/>
<evidence type="ECO:0000313" key="3">
    <source>
        <dbReference type="EMBL" id="TBU62084.1"/>
    </source>
</evidence>
<evidence type="ECO:0000256" key="1">
    <source>
        <dbReference type="SAM" id="MobiDB-lite"/>
    </source>
</evidence>
<dbReference type="EMBL" id="ML145095">
    <property type="protein sequence ID" value="TBU62084.1"/>
    <property type="molecule type" value="Genomic_DNA"/>
</dbReference>
<evidence type="ECO:0000259" key="2">
    <source>
        <dbReference type="Pfam" id="PF09429"/>
    </source>
</evidence>